<feature type="region of interest" description="Disordered" evidence="10">
    <location>
        <begin position="889"/>
        <end position="908"/>
    </location>
</feature>
<evidence type="ECO:0000313" key="12">
    <source>
        <dbReference type="EMBL" id="KAH0445909.1"/>
    </source>
</evidence>
<name>A0AAV7FQQ8_DENCH</name>
<dbReference type="FunFam" id="3.40.50.10130:FF:000002">
    <property type="entry name" value="DNA repair endonuclease XPF"/>
    <property type="match status" value="1"/>
</dbReference>
<dbReference type="SUPFAM" id="SSF52980">
    <property type="entry name" value="Restriction endonuclease-like"/>
    <property type="match status" value="1"/>
</dbReference>
<sequence>MGLSPLQTVLTQLRIRRVELWPRFHKAVIRDLGRKKATVIELHQPLSQAMRRIQNAIVECLDATLGELKRGSGSVDIEDATIENAIFRAFEAIVRRQLDPVWHRIGPKTKRLVSDLHDLRQILTFLLSYDAVKFHQYLETVLGSQIGASNTSAIANKTQSPWLMMDAANVIFTEAKARVFVGEVKKQQAAPAPNGNGAAEGFDEDEEEAAFGSTRRSNNSDRPRWLPPGIEPTLEELPKWHLLRERILSTMRNSVLGQRGKEGRPGRKLMERQLRHYFEWKTDFSRMSSNLRNPTFASTSAQQAQTNQQNNGQPNGVNGRQNSQYESEALKRKEIWEGGRAPLHKRRRQRGGAVLGTSSTRRNPGNASENLETEAGDVAQFMRSIADQTDDGGENELDEAAASSAIAEHFTEVEFDSFFGLLKMEDLIVVRPYSQDDDDHHLQELKPRFSVEEQKYLSELRREKESFERLIHEKARMALPLQADGRAMEESADERLLRTINSRLAGGQQSATKEPPRVIVDMREFRSSLPFMLHKAGMRVIPCTLQVGDYILSSTMCVERKSLSDLIQSFNSGRLYTQCELMSVHYQHPILLIEFDQGKSFSLQTMNESKSGPRALTSRVKPNELDIQSKLVLLTNEFHRLRIIWSSSPYETSSIFAELKQNYEEPDESRVAAIGLDGEQSDAANAGVGGIDNSYNLTPQDVLLALPGITTKNYRLISNSVRDLCELCELTRDELSGLIAVSYHRLALHLLAEGGERRSISGAKANGRPGISQHGALPELDYGVASGKRAEHGVNIPPLSACPTLRAKRCKAADRATFVQRRLLGSGHFAGRAARVQRNSALGGPVHTKMRHFSKPTAEEHGPSMQSQEAGQGPAYGKDALVISDAERAPQQGEQIGGGLVGKRGVTPRAEPDASALFRTKNGPENTVQPTASRPFQMLQSTICRQPSLGQEPSISESCARLWRWRATQSRLNARFVRENRLVPLKAPPLTTQLGPAKKQLQIRSASSVQDEQSLGIVTRGSGDLGPPWLATPSHGTAMVRRIRP</sequence>
<evidence type="ECO:0000256" key="5">
    <source>
        <dbReference type="ARBA" id="ARBA00022763"/>
    </source>
</evidence>
<dbReference type="Pfam" id="PF02732">
    <property type="entry name" value="ERCC4"/>
    <property type="match status" value="1"/>
</dbReference>
<gene>
    <name evidence="12" type="ORF">IEQ34_025253</name>
</gene>
<feature type="compositionally biased region" description="Low complexity" evidence="10">
    <location>
        <begin position="302"/>
        <end position="322"/>
    </location>
</feature>
<dbReference type="Gene3D" id="1.10.150.20">
    <property type="entry name" value="5' to 3' exonuclease, C-terminal subdomain"/>
    <property type="match status" value="1"/>
</dbReference>
<organism evidence="12 13">
    <name type="scientific">Dendrobium chrysotoxum</name>
    <name type="common">Orchid</name>
    <dbReference type="NCBI Taxonomy" id="161865"/>
    <lineage>
        <taxon>Eukaryota</taxon>
        <taxon>Viridiplantae</taxon>
        <taxon>Streptophyta</taxon>
        <taxon>Embryophyta</taxon>
        <taxon>Tracheophyta</taxon>
        <taxon>Spermatophyta</taxon>
        <taxon>Magnoliopsida</taxon>
        <taxon>Liliopsida</taxon>
        <taxon>Asparagales</taxon>
        <taxon>Orchidaceae</taxon>
        <taxon>Epidendroideae</taxon>
        <taxon>Malaxideae</taxon>
        <taxon>Dendrobiinae</taxon>
        <taxon>Dendrobium</taxon>
    </lineage>
</organism>
<evidence type="ECO:0000256" key="4">
    <source>
        <dbReference type="ARBA" id="ARBA00022759"/>
    </source>
</evidence>
<keyword evidence="4" id="KW-0255">Endonuclease</keyword>
<evidence type="ECO:0000256" key="9">
    <source>
        <dbReference type="ARBA" id="ARBA00023242"/>
    </source>
</evidence>
<keyword evidence="8" id="KW-0234">DNA repair</keyword>
<dbReference type="Proteomes" id="UP000775213">
    <property type="component" value="Unassembled WGS sequence"/>
</dbReference>
<evidence type="ECO:0000256" key="3">
    <source>
        <dbReference type="ARBA" id="ARBA00022722"/>
    </source>
</evidence>
<evidence type="ECO:0000256" key="7">
    <source>
        <dbReference type="ARBA" id="ARBA00023125"/>
    </source>
</evidence>
<reference evidence="12 13" key="1">
    <citation type="journal article" date="2021" name="Hortic Res">
        <title>Chromosome-scale assembly of the Dendrobium chrysotoxum genome enhances the understanding of orchid evolution.</title>
        <authorList>
            <person name="Zhang Y."/>
            <person name="Zhang G.Q."/>
            <person name="Zhang D."/>
            <person name="Liu X.D."/>
            <person name="Xu X.Y."/>
            <person name="Sun W.H."/>
            <person name="Yu X."/>
            <person name="Zhu X."/>
            <person name="Wang Z.W."/>
            <person name="Zhao X."/>
            <person name="Zhong W.Y."/>
            <person name="Chen H."/>
            <person name="Yin W.L."/>
            <person name="Huang T."/>
            <person name="Niu S.C."/>
            <person name="Liu Z.J."/>
        </authorList>
    </citation>
    <scope>NUCLEOTIDE SEQUENCE [LARGE SCALE GENOMIC DNA]</scope>
    <source>
        <strain evidence="12">Lindl</strain>
    </source>
</reference>
<dbReference type="GO" id="GO:0003684">
    <property type="term" value="F:damaged DNA binding"/>
    <property type="evidence" value="ECO:0007669"/>
    <property type="project" value="TreeGrafter"/>
</dbReference>
<comment type="subcellular location">
    <subcellularLocation>
        <location evidence="1">Nucleus</location>
    </subcellularLocation>
</comment>
<accession>A0AAV7FQQ8</accession>
<comment type="caution">
    <text evidence="12">The sequence shown here is derived from an EMBL/GenBank/DDBJ whole genome shotgun (WGS) entry which is preliminary data.</text>
</comment>
<keyword evidence="6" id="KW-0378">Hydrolase</keyword>
<dbReference type="GO" id="GO:0000110">
    <property type="term" value="C:nucleotide-excision repair factor 1 complex"/>
    <property type="evidence" value="ECO:0007669"/>
    <property type="project" value="TreeGrafter"/>
</dbReference>
<evidence type="ECO:0000256" key="1">
    <source>
        <dbReference type="ARBA" id="ARBA00004123"/>
    </source>
</evidence>
<feature type="region of interest" description="Disordered" evidence="10">
    <location>
        <begin position="186"/>
        <end position="230"/>
    </location>
</feature>
<dbReference type="Gene3D" id="3.40.50.10130">
    <property type="match status" value="1"/>
</dbReference>
<evidence type="ECO:0000256" key="8">
    <source>
        <dbReference type="ARBA" id="ARBA00023204"/>
    </source>
</evidence>
<feature type="compositionally biased region" description="Polar residues" evidence="10">
    <location>
        <begin position="291"/>
        <end position="301"/>
    </location>
</feature>
<keyword evidence="13" id="KW-1185">Reference proteome</keyword>
<dbReference type="AlphaFoldDB" id="A0AAV7FQQ8"/>
<dbReference type="GO" id="GO:0000724">
    <property type="term" value="P:double-strand break repair via homologous recombination"/>
    <property type="evidence" value="ECO:0007669"/>
    <property type="project" value="TreeGrafter"/>
</dbReference>
<feature type="region of interest" description="Disordered" evidence="10">
    <location>
        <begin position="291"/>
        <end position="371"/>
    </location>
</feature>
<evidence type="ECO:0000259" key="11">
    <source>
        <dbReference type="SMART" id="SM00891"/>
    </source>
</evidence>
<keyword evidence="9" id="KW-0539">Nucleus</keyword>
<dbReference type="CDD" id="cd20078">
    <property type="entry name" value="XPF_nuclease_XPF_euk"/>
    <property type="match status" value="1"/>
</dbReference>
<dbReference type="InterPro" id="IPR010994">
    <property type="entry name" value="RuvA_2-like"/>
</dbReference>
<evidence type="ECO:0000313" key="13">
    <source>
        <dbReference type="Proteomes" id="UP000775213"/>
    </source>
</evidence>
<feature type="compositionally biased region" description="Basic and acidic residues" evidence="10">
    <location>
        <begin position="328"/>
        <end position="337"/>
    </location>
</feature>
<dbReference type="GO" id="GO:1901255">
    <property type="term" value="P:nucleotide-excision repair involved in interstrand cross-link repair"/>
    <property type="evidence" value="ECO:0007669"/>
    <property type="project" value="TreeGrafter"/>
</dbReference>
<keyword evidence="5" id="KW-0227">DNA damage</keyword>
<dbReference type="InterPro" id="IPR006166">
    <property type="entry name" value="ERCC4_domain"/>
</dbReference>
<evidence type="ECO:0000256" key="10">
    <source>
        <dbReference type="SAM" id="MobiDB-lite"/>
    </source>
</evidence>
<dbReference type="PANTHER" id="PTHR10150:SF0">
    <property type="entry name" value="DNA REPAIR ENDONUCLEASE XPF"/>
    <property type="match status" value="1"/>
</dbReference>
<dbReference type="InterPro" id="IPR011335">
    <property type="entry name" value="Restrct_endonuc-II-like"/>
</dbReference>
<keyword evidence="7" id="KW-0238">DNA-binding</keyword>
<dbReference type="SUPFAM" id="SSF47781">
    <property type="entry name" value="RuvA domain 2-like"/>
    <property type="match status" value="1"/>
</dbReference>
<proteinExistence type="inferred from homology"/>
<dbReference type="PANTHER" id="PTHR10150">
    <property type="entry name" value="DNA REPAIR ENDONUCLEASE XPF"/>
    <property type="match status" value="1"/>
</dbReference>
<dbReference type="GO" id="GO:0003697">
    <property type="term" value="F:single-stranded DNA binding"/>
    <property type="evidence" value="ECO:0007669"/>
    <property type="project" value="TreeGrafter"/>
</dbReference>
<protein>
    <recommendedName>
        <fullName evidence="11">ERCC4 domain-containing protein</fullName>
    </recommendedName>
</protein>
<feature type="compositionally biased region" description="Polar residues" evidence="10">
    <location>
        <begin position="356"/>
        <end position="370"/>
    </location>
</feature>
<evidence type="ECO:0000256" key="2">
    <source>
        <dbReference type="ARBA" id="ARBA00010015"/>
    </source>
</evidence>
<feature type="region of interest" description="Disordered" evidence="10">
    <location>
        <begin position="855"/>
        <end position="875"/>
    </location>
</feature>
<dbReference type="InterPro" id="IPR047520">
    <property type="entry name" value="XPF_nuclease"/>
</dbReference>
<dbReference type="GO" id="GO:0000014">
    <property type="term" value="F:single-stranded DNA endodeoxyribonuclease activity"/>
    <property type="evidence" value="ECO:0007669"/>
    <property type="project" value="TreeGrafter"/>
</dbReference>
<dbReference type="GO" id="GO:0000712">
    <property type="term" value="P:resolution of meiotic recombination intermediates"/>
    <property type="evidence" value="ECO:0007669"/>
    <property type="project" value="TreeGrafter"/>
</dbReference>
<feature type="domain" description="ERCC4" evidence="11">
    <location>
        <begin position="517"/>
        <end position="597"/>
    </location>
</feature>
<dbReference type="EMBL" id="JAGFBR010000330">
    <property type="protein sequence ID" value="KAH0445909.1"/>
    <property type="molecule type" value="Genomic_DNA"/>
</dbReference>
<comment type="similarity">
    <text evidence="2">Belongs to the XPF family.</text>
</comment>
<keyword evidence="3" id="KW-0540">Nuclease</keyword>
<feature type="compositionally biased region" description="Low complexity" evidence="10">
    <location>
        <begin position="187"/>
        <end position="200"/>
    </location>
</feature>
<evidence type="ECO:0000256" key="6">
    <source>
        <dbReference type="ARBA" id="ARBA00022801"/>
    </source>
</evidence>
<dbReference type="SMART" id="SM00891">
    <property type="entry name" value="ERCC4"/>
    <property type="match status" value="1"/>
</dbReference>